<reference evidence="1 2" key="1">
    <citation type="submission" date="2017-11" db="EMBL/GenBank/DDBJ databases">
        <title>Genome sequencing of Prevotella intermedia KCOM 2837.</title>
        <authorList>
            <person name="Kook J.-K."/>
            <person name="Park S.-N."/>
            <person name="Lim Y.K."/>
        </authorList>
    </citation>
    <scope>NUCLEOTIDE SEQUENCE [LARGE SCALE GENOMIC DNA]</scope>
    <source>
        <strain evidence="1 2">KCOM 2837</strain>
    </source>
</reference>
<accession>A0A2D3L9J3</accession>
<protein>
    <submittedName>
        <fullName evidence="1">DUF3853 domain-containing protein</fullName>
    </submittedName>
</protein>
<dbReference type="RefSeq" id="WP_018911492.1">
    <property type="nucleotide sequence ID" value="NZ_CP024724.1"/>
</dbReference>
<evidence type="ECO:0000313" key="1">
    <source>
        <dbReference type="EMBL" id="ATV27213.1"/>
    </source>
</evidence>
<sequence length="102" mass="11117">MTINELLDKPVWQMTGEELLFLAQHGNISTSGELTKASSSKEEKRYVYGLAGIARLFGCSLPTANRIKQSGKINRAITQIGRKIIVDADLALELAGRKTGGR</sequence>
<dbReference type="Proteomes" id="UP000229630">
    <property type="component" value="Chromosome 2"/>
</dbReference>
<evidence type="ECO:0000313" key="2">
    <source>
        <dbReference type="Proteomes" id="UP000229630"/>
    </source>
</evidence>
<name>A0A2D3L9J3_PREIN</name>
<dbReference type="EMBL" id="CP024724">
    <property type="protein sequence ID" value="ATV27213.1"/>
    <property type="molecule type" value="Genomic_DNA"/>
</dbReference>
<gene>
    <name evidence="1" type="ORF">CTM62_10520</name>
</gene>
<organism evidence="1 2">
    <name type="scientific">Prevotella intermedia</name>
    <dbReference type="NCBI Taxonomy" id="28131"/>
    <lineage>
        <taxon>Bacteria</taxon>
        <taxon>Pseudomonadati</taxon>
        <taxon>Bacteroidota</taxon>
        <taxon>Bacteroidia</taxon>
        <taxon>Bacteroidales</taxon>
        <taxon>Prevotellaceae</taxon>
        <taxon>Prevotella</taxon>
    </lineage>
</organism>
<dbReference type="InterPro" id="IPR024363">
    <property type="entry name" value="DUF3853"/>
</dbReference>
<dbReference type="Pfam" id="PF12964">
    <property type="entry name" value="DUF3853"/>
    <property type="match status" value="1"/>
</dbReference>
<proteinExistence type="predicted"/>
<dbReference type="AlphaFoldDB" id="A0A2D3L9J3"/>